<comment type="caution">
    <text evidence="2">The sequence shown here is derived from an EMBL/GenBank/DDBJ whole genome shotgun (WGS) entry which is preliminary data.</text>
</comment>
<evidence type="ECO:0000313" key="2">
    <source>
        <dbReference type="EMBL" id="KKR41440.1"/>
    </source>
</evidence>
<protein>
    <submittedName>
        <fullName evidence="2">Uncharacterized protein</fullName>
    </submittedName>
</protein>
<feature type="region of interest" description="Disordered" evidence="1">
    <location>
        <begin position="1"/>
        <end position="38"/>
    </location>
</feature>
<proteinExistence type="predicted"/>
<dbReference type="EMBL" id="LBYB01000011">
    <property type="protein sequence ID" value="KKR41440.1"/>
    <property type="molecule type" value="Genomic_DNA"/>
</dbReference>
<feature type="compositionally biased region" description="Polar residues" evidence="1">
    <location>
        <begin position="27"/>
        <end position="38"/>
    </location>
</feature>
<accession>A0A0G0T2V9</accession>
<reference evidence="2 3" key="1">
    <citation type="journal article" date="2015" name="Nature">
        <title>rRNA introns, odd ribosomes, and small enigmatic genomes across a large radiation of phyla.</title>
        <authorList>
            <person name="Brown C.T."/>
            <person name="Hug L.A."/>
            <person name="Thomas B.C."/>
            <person name="Sharon I."/>
            <person name="Castelle C.J."/>
            <person name="Singh A."/>
            <person name="Wilkins M.J."/>
            <person name="Williams K.H."/>
            <person name="Banfield J.F."/>
        </authorList>
    </citation>
    <scope>NUCLEOTIDE SEQUENCE [LARGE SCALE GENOMIC DNA]</scope>
</reference>
<gene>
    <name evidence="2" type="ORF">UT77_C0011G0011</name>
</gene>
<dbReference type="AlphaFoldDB" id="A0A0G0T2V9"/>
<evidence type="ECO:0000313" key="3">
    <source>
        <dbReference type="Proteomes" id="UP000034881"/>
    </source>
</evidence>
<dbReference type="Proteomes" id="UP000034881">
    <property type="component" value="Unassembled WGS sequence"/>
</dbReference>
<sequence>MNPNNKENLPPALRPAQGIHLRPAKSLENNPHISKVSSPEDTAKLINWIRRSTRLEMVRFDAEIQQIREELIRRFIP</sequence>
<name>A0A0G0T2V9_9BACT</name>
<organism evidence="2 3">
    <name type="scientific">Candidatus Daviesbacteria bacterium GW2011_GWC2_40_12</name>
    <dbReference type="NCBI Taxonomy" id="1618431"/>
    <lineage>
        <taxon>Bacteria</taxon>
        <taxon>Candidatus Daviesiibacteriota</taxon>
    </lineage>
</organism>
<evidence type="ECO:0000256" key="1">
    <source>
        <dbReference type="SAM" id="MobiDB-lite"/>
    </source>
</evidence>